<proteinExistence type="predicted"/>
<gene>
    <name evidence="1" type="ORF">HXN33_00300</name>
</gene>
<dbReference type="AlphaFoldDB" id="A0A930HX65"/>
<dbReference type="EMBL" id="JABZSQ010000002">
    <property type="protein sequence ID" value="MBF1413993.1"/>
    <property type="molecule type" value="Genomic_DNA"/>
</dbReference>
<reference evidence="1" key="1">
    <citation type="submission" date="2020-04" db="EMBL/GenBank/DDBJ databases">
        <title>Deep metagenomics examines the oral microbiome during advanced dental caries in children, revealing novel taxa and co-occurrences with host molecules.</title>
        <authorList>
            <person name="Baker J.L."/>
            <person name="Morton J.T."/>
            <person name="Dinis M."/>
            <person name="Alvarez R."/>
            <person name="Tran N.C."/>
            <person name="Knight R."/>
            <person name="Edlund A."/>
        </authorList>
    </citation>
    <scope>NUCLEOTIDE SEQUENCE</scope>
    <source>
        <strain evidence="1">JCVI_25_bin.9</strain>
    </source>
</reference>
<dbReference type="Proteomes" id="UP000757461">
    <property type="component" value="Unassembled WGS sequence"/>
</dbReference>
<evidence type="ECO:0000313" key="1">
    <source>
        <dbReference type="EMBL" id="MBF1413993.1"/>
    </source>
</evidence>
<organism evidence="1 2">
    <name type="scientific">Prevotella histicola</name>
    <dbReference type="NCBI Taxonomy" id="470565"/>
    <lineage>
        <taxon>Bacteria</taxon>
        <taxon>Pseudomonadati</taxon>
        <taxon>Bacteroidota</taxon>
        <taxon>Bacteroidia</taxon>
        <taxon>Bacteroidales</taxon>
        <taxon>Prevotellaceae</taxon>
        <taxon>Prevotella</taxon>
    </lineage>
</organism>
<comment type="caution">
    <text evidence="1">The sequence shown here is derived from an EMBL/GenBank/DDBJ whole genome shotgun (WGS) entry which is preliminary data.</text>
</comment>
<protein>
    <submittedName>
        <fullName evidence="1">Type VI secretion system amidase effector protein Tae4</fullName>
    </submittedName>
</protein>
<evidence type="ECO:0000313" key="2">
    <source>
        <dbReference type="Proteomes" id="UP000757461"/>
    </source>
</evidence>
<accession>A0A930HX65</accession>
<dbReference type="GeneID" id="66730156"/>
<dbReference type="InterPro" id="IPR025562">
    <property type="entry name" value="Tae4"/>
</dbReference>
<dbReference type="Gene3D" id="3.90.1720.70">
    <property type="match status" value="1"/>
</dbReference>
<sequence>MATISYETLSLNFARVKDLPPSQVGSIIGGKVEVNIKANIFQNACAIRLSYAFNYSGMPISQYDGKVSSGKDNKWYLYRVEDMKNFVKKHIGGTPIKGQSTIDFKGKRGIIIFTNCNWSDATGHIDLFNGQEVEGKGYFNKCDTAILYEIK</sequence>
<dbReference type="RefSeq" id="WP_008823393.1">
    <property type="nucleotide sequence ID" value="NZ_CP072367.1"/>
</dbReference>
<name>A0A930HX65_9BACT</name>
<dbReference type="Pfam" id="PF14113">
    <property type="entry name" value="Tae4"/>
    <property type="match status" value="1"/>
</dbReference>